<name>A0A3B0UAM7_9ZZZZ</name>
<sequence>MKTKLLIISVVLFFGAASFVGCKKTTNDLPSDNLYSKIGYYHNEVLKRYISNNKSTNKSSDISNYRNIQTKVVDILCNLDSSLFNKKDIEYHLKRSDEVLNKLGIMEIFSNKSTSLSKINKDYFSKILDFLLKNNRISLELSNQLNEINTITFQNTNSDAKILSIVNELKNRSWSDKDSKFVNTFVQVYDSSYLFWHNKSAGFKSLKHVNNAETFMLADAAGALYGLWLGPVTSIVEGAVFSTIEYANEQSK</sequence>
<accession>A0A3B0UAM7</accession>
<dbReference type="EMBL" id="UOET01000184">
    <property type="protein sequence ID" value="VAW28015.1"/>
    <property type="molecule type" value="Genomic_DNA"/>
</dbReference>
<evidence type="ECO:0000313" key="1">
    <source>
        <dbReference type="EMBL" id="VAW28015.1"/>
    </source>
</evidence>
<gene>
    <name evidence="1" type="ORF">MNBD_BACTEROID07-387</name>
</gene>
<organism evidence="1">
    <name type="scientific">hydrothermal vent metagenome</name>
    <dbReference type="NCBI Taxonomy" id="652676"/>
    <lineage>
        <taxon>unclassified sequences</taxon>
        <taxon>metagenomes</taxon>
        <taxon>ecological metagenomes</taxon>
    </lineage>
</organism>
<proteinExistence type="predicted"/>
<dbReference type="PROSITE" id="PS51257">
    <property type="entry name" value="PROKAR_LIPOPROTEIN"/>
    <property type="match status" value="1"/>
</dbReference>
<protein>
    <recommendedName>
        <fullName evidence="2">Lipoprotein</fullName>
    </recommendedName>
</protein>
<dbReference type="AlphaFoldDB" id="A0A3B0UAM7"/>
<evidence type="ECO:0008006" key="2">
    <source>
        <dbReference type="Google" id="ProtNLM"/>
    </source>
</evidence>
<reference evidence="1" key="1">
    <citation type="submission" date="2018-06" db="EMBL/GenBank/DDBJ databases">
        <authorList>
            <person name="Zhirakovskaya E."/>
        </authorList>
    </citation>
    <scope>NUCLEOTIDE SEQUENCE</scope>
</reference>